<dbReference type="InterPro" id="IPR049315">
    <property type="entry name" value="GDC-P_N"/>
</dbReference>
<dbReference type="InterPro" id="IPR023010">
    <property type="entry name" value="GcvPA"/>
</dbReference>
<protein>
    <recommendedName>
        <fullName evidence="4">Probable glycine dehydrogenase (decarboxylating) subunit 1</fullName>
        <ecNumber evidence="4">1.4.4.2</ecNumber>
    </recommendedName>
    <alternativeName>
        <fullName evidence="4">Glycine cleavage system P-protein subunit 1</fullName>
    </alternativeName>
    <alternativeName>
        <fullName evidence="4">Glycine decarboxylase subunit 1</fullName>
    </alternativeName>
    <alternativeName>
        <fullName evidence="4">Glycine dehydrogenase (aminomethyl-transferring) subunit 1</fullName>
    </alternativeName>
</protein>
<dbReference type="RefSeq" id="WP_072904493.1">
    <property type="nucleotide sequence ID" value="NZ_FRAD01000030.1"/>
</dbReference>
<dbReference type="STRING" id="1121331.SAMN02745248_02606"/>
<comment type="similarity">
    <text evidence="4">Belongs to the GcvP family. N-terminal subunit subfamily.</text>
</comment>
<evidence type="ECO:0000256" key="2">
    <source>
        <dbReference type="ARBA" id="ARBA00023002"/>
    </source>
</evidence>
<evidence type="ECO:0000313" key="7">
    <source>
        <dbReference type="Proteomes" id="UP000183952"/>
    </source>
</evidence>
<feature type="domain" description="Glycine cleavage system P-protein N-terminal" evidence="5">
    <location>
        <begin position="3"/>
        <end position="436"/>
    </location>
</feature>
<dbReference type="Proteomes" id="UP000183952">
    <property type="component" value="Unassembled WGS sequence"/>
</dbReference>
<proteinExistence type="inferred from homology"/>
<organism evidence="6 7">
    <name type="scientific">Hathewaya proteolytica DSM 3090</name>
    <dbReference type="NCBI Taxonomy" id="1121331"/>
    <lineage>
        <taxon>Bacteria</taxon>
        <taxon>Bacillati</taxon>
        <taxon>Bacillota</taxon>
        <taxon>Clostridia</taxon>
        <taxon>Eubacteriales</taxon>
        <taxon>Clostridiaceae</taxon>
        <taxon>Hathewaya</taxon>
    </lineage>
</organism>
<dbReference type="InterPro" id="IPR015421">
    <property type="entry name" value="PyrdxlP-dep_Trfase_major"/>
</dbReference>
<dbReference type="SUPFAM" id="SSF53383">
    <property type="entry name" value="PLP-dependent transferases"/>
    <property type="match status" value="1"/>
</dbReference>
<evidence type="ECO:0000256" key="1">
    <source>
        <dbReference type="ARBA" id="ARBA00003788"/>
    </source>
</evidence>
<gene>
    <name evidence="4" type="primary">gcvPA</name>
    <name evidence="6" type="ORF">SAMN02745248_02606</name>
</gene>
<dbReference type="EMBL" id="FRAD01000030">
    <property type="protein sequence ID" value="SHK46614.1"/>
    <property type="molecule type" value="Genomic_DNA"/>
</dbReference>
<dbReference type="PANTHER" id="PTHR42806">
    <property type="entry name" value="GLYCINE CLEAVAGE SYSTEM P-PROTEIN"/>
    <property type="match status" value="1"/>
</dbReference>
<evidence type="ECO:0000256" key="4">
    <source>
        <dbReference type="HAMAP-Rule" id="MF_00712"/>
    </source>
</evidence>
<dbReference type="GO" id="GO:0019464">
    <property type="term" value="P:glycine decarboxylation via glycine cleavage system"/>
    <property type="evidence" value="ECO:0007669"/>
    <property type="project" value="UniProtKB-UniRule"/>
</dbReference>
<dbReference type="InterPro" id="IPR015422">
    <property type="entry name" value="PyrdxlP-dep_Trfase_small"/>
</dbReference>
<evidence type="ECO:0000259" key="5">
    <source>
        <dbReference type="Pfam" id="PF02347"/>
    </source>
</evidence>
<dbReference type="InterPro" id="IPR020581">
    <property type="entry name" value="GDC_P"/>
</dbReference>
<dbReference type="HAMAP" id="MF_00712">
    <property type="entry name" value="GcvPA"/>
    <property type="match status" value="1"/>
</dbReference>
<name>A0A1M6SPD2_9CLOT</name>
<comment type="subunit">
    <text evidence="4">The glycine cleavage system is composed of four proteins: P, T, L and H. In this organism, the P 'protein' is a heterodimer of two subunits.</text>
</comment>
<dbReference type="Gene3D" id="3.90.1150.10">
    <property type="entry name" value="Aspartate Aminotransferase, domain 1"/>
    <property type="match status" value="1"/>
</dbReference>
<dbReference type="EC" id="1.4.4.2" evidence="4"/>
<dbReference type="PIRSF" id="PIRSF006815">
    <property type="entry name" value="GcvPA"/>
    <property type="match status" value="1"/>
</dbReference>
<dbReference type="GO" id="GO:0009116">
    <property type="term" value="P:nucleoside metabolic process"/>
    <property type="evidence" value="ECO:0007669"/>
    <property type="project" value="InterPro"/>
</dbReference>
<dbReference type="Gene3D" id="3.40.640.10">
    <property type="entry name" value="Type I PLP-dependent aspartate aminotransferase-like (Major domain)"/>
    <property type="match status" value="1"/>
</dbReference>
<evidence type="ECO:0000256" key="3">
    <source>
        <dbReference type="ARBA" id="ARBA00049026"/>
    </source>
</evidence>
<dbReference type="PANTHER" id="PTHR42806:SF1">
    <property type="entry name" value="GLYCINE DEHYDROGENASE (DECARBOXYLATING)"/>
    <property type="match status" value="1"/>
</dbReference>
<dbReference type="NCBIfam" id="NF001696">
    <property type="entry name" value="PRK00451.1"/>
    <property type="match status" value="1"/>
</dbReference>
<keyword evidence="2 4" id="KW-0560">Oxidoreductase</keyword>
<dbReference type="CDD" id="cd00613">
    <property type="entry name" value="GDC-P"/>
    <property type="match status" value="1"/>
</dbReference>
<sequence length="445" mass="48520">MGSYIPSTMEERQEMLKAIGVNDISELYKVIPDNVRVKGSLNLPEGRSELVVLNEMKKLASKNTVFDNIFRGAGAYNHYIPSIVKYVVAKEEFVTSYTPYQAELSQGVLQSIFEYQTHICELMGMEVSNASVYDGATAAAEAVSMCREKKRTVALISATSSPETIETIKTYSKGSETEVVIVPEKNGVTDMDALKELLKENVASFYVQQPNYFGQIEDCEELGNIVHGAGAKFIMGCNPIALGIMKTPGECGADVATAEGQPLGIQMSFGGPYLGIMTCTEKMIRKLPGRIAGETVDADGNRAFVLTLQAREQHIRREKALSNVCSNQALCALTASVYLSTVGPDGLAEVAKQCISKAHYAQKSICNIDGFELKFTGEFFNEFVTTYKGNVDELMCALEKKGILGGLPIKLDGEECILWCVTEMNSKDDIDNLVSVIKEVAGKCN</sequence>
<reference evidence="6 7" key="1">
    <citation type="submission" date="2016-11" db="EMBL/GenBank/DDBJ databases">
        <authorList>
            <person name="Jaros S."/>
            <person name="Januszkiewicz K."/>
            <person name="Wedrychowicz H."/>
        </authorList>
    </citation>
    <scope>NUCLEOTIDE SEQUENCE [LARGE SCALE GENOMIC DNA]</scope>
    <source>
        <strain evidence="6 7">DSM 3090</strain>
    </source>
</reference>
<comment type="function">
    <text evidence="1 4">The glycine cleavage system catalyzes the degradation of glycine. The P protein binds the alpha-amino group of glycine through its pyridoxal phosphate cofactor; CO(2) is released and the remaining methylamine moiety is then transferred to the lipoamide cofactor of the H protein.</text>
</comment>
<keyword evidence="7" id="KW-1185">Reference proteome</keyword>
<dbReference type="InterPro" id="IPR015424">
    <property type="entry name" value="PyrdxlP-dep_Trfase"/>
</dbReference>
<accession>A0A1M6SPD2</accession>
<dbReference type="AlphaFoldDB" id="A0A1M6SPD2"/>
<dbReference type="GO" id="GO:0004375">
    <property type="term" value="F:glycine dehydrogenase (decarboxylating) activity"/>
    <property type="evidence" value="ECO:0007669"/>
    <property type="project" value="UniProtKB-EC"/>
</dbReference>
<dbReference type="OrthoDB" id="9771867at2"/>
<comment type="catalytic activity">
    <reaction evidence="3 4">
        <text>N(6)-[(R)-lipoyl]-L-lysyl-[glycine-cleavage complex H protein] + glycine + H(+) = N(6)-[(R)-S(8)-aminomethyldihydrolipoyl]-L-lysyl-[glycine-cleavage complex H protein] + CO2</text>
        <dbReference type="Rhea" id="RHEA:24304"/>
        <dbReference type="Rhea" id="RHEA-COMP:10494"/>
        <dbReference type="Rhea" id="RHEA-COMP:10495"/>
        <dbReference type="ChEBI" id="CHEBI:15378"/>
        <dbReference type="ChEBI" id="CHEBI:16526"/>
        <dbReference type="ChEBI" id="CHEBI:57305"/>
        <dbReference type="ChEBI" id="CHEBI:83099"/>
        <dbReference type="ChEBI" id="CHEBI:83143"/>
        <dbReference type="EC" id="1.4.4.2"/>
    </reaction>
</comment>
<dbReference type="Pfam" id="PF02347">
    <property type="entry name" value="GDC-P"/>
    <property type="match status" value="1"/>
</dbReference>
<evidence type="ECO:0000313" key="6">
    <source>
        <dbReference type="EMBL" id="SHK46614.1"/>
    </source>
</evidence>